<evidence type="ECO:0000259" key="10">
    <source>
        <dbReference type="Pfam" id="PF12161"/>
    </source>
</evidence>
<dbReference type="InterPro" id="IPR029063">
    <property type="entry name" value="SAM-dependent_MTases_sf"/>
</dbReference>
<dbReference type="InterPro" id="IPR004546">
    <property type="entry name" value="Restrct_endonuc_T1M"/>
</dbReference>
<dbReference type="SUPFAM" id="SSF53335">
    <property type="entry name" value="S-adenosyl-L-methionine-dependent methyltransferases"/>
    <property type="match status" value="1"/>
</dbReference>
<dbReference type="PROSITE" id="PS00092">
    <property type="entry name" value="N6_MTASE"/>
    <property type="match status" value="1"/>
</dbReference>
<dbReference type="InterPro" id="IPR003356">
    <property type="entry name" value="DNA_methylase_A-5"/>
</dbReference>
<dbReference type="InterPro" id="IPR022749">
    <property type="entry name" value="D12N6_MeTrfase_N"/>
</dbReference>
<reference evidence="11" key="1">
    <citation type="journal article" date="1997" name="Mol. Microbiol.">
        <title>The hsd loci of Mycoplasma pulmonis: organization, rearrangements and expression of genes.</title>
        <authorList>
            <person name="Sitaraman R."/>
            <person name="Dybvig K."/>
        </authorList>
    </citation>
    <scope>NUCLEOTIDE SEQUENCE</scope>
    <source>
        <strain evidence="11">KD735-15</strain>
    </source>
</reference>
<dbReference type="InterPro" id="IPR051537">
    <property type="entry name" value="DNA_Adenine_Mtase"/>
</dbReference>
<keyword evidence="8" id="KW-0175">Coiled coil</keyword>
<evidence type="ECO:0000259" key="9">
    <source>
        <dbReference type="Pfam" id="PF02384"/>
    </source>
</evidence>
<dbReference type="REBASE" id="3555">
    <property type="entry name" value="M.MpuUI"/>
</dbReference>
<evidence type="ECO:0000313" key="11">
    <source>
        <dbReference type="EMBL" id="AAC25972.1"/>
    </source>
</evidence>
<dbReference type="GO" id="GO:0009307">
    <property type="term" value="P:DNA restriction-modification system"/>
    <property type="evidence" value="ECO:0007669"/>
    <property type="project" value="UniProtKB-KW"/>
</dbReference>
<evidence type="ECO:0000256" key="8">
    <source>
        <dbReference type="SAM" id="Coils"/>
    </source>
</evidence>
<evidence type="ECO:0000256" key="3">
    <source>
        <dbReference type="ARBA" id="ARBA00022603"/>
    </source>
</evidence>
<accession>O30381</accession>
<dbReference type="AlphaFoldDB" id="O30381"/>
<comment type="similarity">
    <text evidence="1">Belongs to the N(4)/N(6)-methyltransferase family.</text>
</comment>
<organism evidence="11">
    <name type="scientific">Mycoplasmopsis pulmonis</name>
    <name type="common">Mycoplasma pulmonis</name>
    <dbReference type="NCBI Taxonomy" id="2107"/>
    <lineage>
        <taxon>Bacteria</taxon>
        <taxon>Bacillati</taxon>
        <taxon>Mycoplasmatota</taxon>
        <taxon>Mycoplasmoidales</taxon>
        <taxon>Metamycoplasmataceae</taxon>
        <taxon>Mycoplasmopsis</taxon>
    </lineage>
</organism>
<dbReference type="EC" id="2.1.1.72" evidence="2"/>
<gene>
    <name evidence="11" type="primary">hsdM2</name>
</gene>
<feature type="domain" description="DNA methylase adenine-specific" evidence="9">
    <location>
        <begin position="173"/>
        <end position="473"/>
    </location>
</feature>
<protein>
    <recommendedName>
        <fullName evidence="2">site-specific DNA-methyltransferase (adenine-specific)</fullName>
        <ecNumber evidence="2">2.1.1.72</ecNumber>
    </recommendedName>
</protein>
<dbReference type="PANTHER" id="PTHR42933:SF1">
    <property type="entry name" value="SITE-SPECIFIC DNA-METHYLTRANSFERASE (ADENINE-SPECIFIC)"/>
    <property type="match status" value="1"/>
</dbReference>
<dbReference type="Pfam" id="PF02384">
    <property type="entry name" value="N6_Mtase"/>
    <property type="match status" value="1"/>
</dbReference>
<comment type="catalytic activity">
    <reaction evidence="7">
        <text>a 2'-deoxyadenosine in DNA + S-adenosyl-L-methionine = an N(6)-methyl-2'-deoxyadenosine in DNA + S-adenosyl-L-homocysteine + H(+)</text>
        <dbReference type="Rhea" id="RHEA:15197"/>
        <dbReference type="Rhea" id="RHEA-COMP:12418"/>
        <dbReference type="Rhea" id="RHEA-COMP:12419"/>
        <dbReference type="ChEBI" id="CHEBI:15378"/>
        <dbReference type="ChEBI" id="CHEBI:57856"/>
        <dbReference type="ChEBI" id="CHEBI:59789"/>
        <dbReference type="ChEBI" id="CHEBI:90615"/>
        <dbReference type="ChEBI" id="CHEBI:90616"/>
        <dbReference type="EC" id="2.1.1.72"/>
    </reaction>
</comment>
<evidence type="ECO:0000256" key="4">
    <source>
        <dbReference type="ARBA" id="ARBA00022679"/>
    </source>
</evidence>
<dbReference type="GO" id="GO:0032259">
    <property type="term" value="P:methylation"/>
    <property type="evidence" value="ECO:0007669"/>
    <property type="project" value="UniProtKB-KW"/>
</dbReference>
<feature type="domain" description="N6 adenine-specific DNA methyltransferase N-terminal" evidence="10">
    <location>
        <begin position="10"/>
        <end position="163"/>
    </location>
</feature>
<dbReference type="NCBIfam" id="TIGR00497">
    <property type="entry name" value="hsdM"/>
    <property type="match status" value="1"/>
</dbReference>
<evidence type="ECO:0000256" key="6">
    <source>
        <dbReference type="ARBA" id="ARBA00022747"/>
    </source>
</evidence>
<keyword evidence="5" id="KW-0949">S-adenosyl-L-methionine</keyword>
<dbReference type="GO" id="GO:0009007">
    <property type="term" value="F:site-specific DNA-methyltransferase (adenine-specific) activity"/>
    <property type="evidence" value="ECO:0007669"/>
    <property type="project" value="UniProtKB-EC"/>
</dbReference>
<dbReference type="CDD" id="cd02440">
    <property type="entry name" value="AdoMet_MTases"/>
    <property type="match status" value="1"/>
</dbReference>
<keyword evidence="6" id="KW-0680">Restriction system</keyword>
<dbReference type="PRINTS" id="PR00507">
    <property type="entry name" value="N12N6MTFRASE"/>
</dbReference>
<proteinExistence type="inferred from homology"/>
<dbReference type="InterPro" id="IPR002052">
    <property type="entry name" value="DNA_methylase_N6_adenine_CS"/>
</dbReference>
<evidence type="ECO:0000256" key="5">
    <source>
        <dbReference type="ARBA" id="ARBA00022691"/>
    </source>
</evidence>
<dbReference type="GO" id="GO:0008170">
    <property type="term" value="F:N-methyltransferase activity"/>
    <property type="evidence" value="ECO:0007669"/>
    <property type="project" value="InterPro"/>
</dbReference>
<keyword evidence="4" id="KW-0808">Transferase</keyword>
<dbReference type="PANTHER" id="PTHR42933">
    <property type="entry name" value="SLR6095 PROTEIN"/>
    <property type="match status" value="1"/>
</dbReference>
<name>O30381_MYCPL</name>
<evidence type="ECO:0000256" key="1">
    <source>
        <dbReference type="ARBA" id="ARBA00006594"/>
    </source>
</evidence>
<evidence type="ECO:0000256" key="7">
    <source>
        <dbReference type="ARBA" id="ARBA00047942"/>
    </source>
</evidence>
<feature type="coiled-coil region" evidence="8">
    <location>
        <begin position="487"/>
        <end position="514"/>
    </location>
</feature>
<dbReference type="GO" id="GO:0003677">
    <property type="term" value="F:DNA binding"/>
    <property type="evidence" value="ECO:0007669"/>
    <property type="project" value="InterPro"/>
</dbReference>
<dbReference type="EMBL" id="AF003541">
    <property type="protein sequence ID" value="AAC25972.1"/>
    <property type="molecule type" value="Genomic_DNA"/>
</dbReference>
<evidence type="ECO:0000256" key="2">
    <source>
        <dbReference type="ARBA" id="ARBA00011900"/>
    </source>
</evidence>
<dbReference type="Pfam" id="PF12161">
    <property type="entry name" value="HsdM_N"/>
    <property type="match status" value="1"/>
</dbReference>
<reference evidence="11" key="2">
    <citation type="submission" date="1998-07" db="EMBL/GenBank/DDBJ databases">
        <authorList>
            <person name="Sitaraman R."/>
            <person name="Dybvig K."/>
        </authorList>
    </citation>
    <scope>NUCLEOTIDE SEQUENCE</scope>
    <source>
        <strain evidence="11">KD735-15</strain>
    </source>
</reference>
<dbReference type="Gene3D" id="3.40.50.150">
    <property type="entry name" value="Vaccinia Virus protein VP39"/>
    <property type="match status" value="1"/>
</dbReference>
<dbReference type="Gene3D" id="1.20.1260.30">
    <property type="match status" value="1"/>
</dbReference>
<keyword evidence="3" id="KW-0489">Methyltransferase</keyword>
<dbReference type="InterPro" id="IPR038333">
    <property type="entry name" value="T1MK-like_N_sf"/>
</dbReference>
<sequence length="520" mass="60941">MSNSKELIAVVKKICDQLRSKMEVTEYRDYVMGFLFFKYLSEQSEKNFEEFKERVDYIKYSEFDENHEQFKKIKEIIIQNDDDFFLAYKYSFQNVVDMMNQGKNVIPTIEESFNKIESINSELNDEKKEFFKDLFTNIDFSNKNLGNIDEEKEKTIQLIIEEINTLNLSMDEVDHFGNTYEYLLSEFASDAGKKAGEFYTPSKVAELLVKIVSHGKNKINKAYDPACGSGSLLIKLANKVGKYNKIYGQEVKTATYNLARMNFILRGVPFSKLDLRSGDTLINPLHIEEEDSFDCIVANPPFSQKWNPTQELSKDRRYNPYPSLAPKSYADFAFLQHMLFHVNKDNGIIASVFSLGILSRISPKAEEDIRKYIIDKNYIDTIIFLPPNLFYNTGIESCIIVARKNKPTNDKRIFMINATKEFQNAKKQNTLSDENINRIFSAWKEKREEENFSKYISYEDIVKNEYSLSMRFYDLDNFDEESEDIDIDFVESEIVKINEELLKYENEFKKNLNEFLNKKN</sequence>